<dbReference type="GO" id="GO:0016987">
    <property type="term" value="F:sigma factor activity"/>
    <property type="evidence" value="ECO:0007669"/>
    <property type="project" value="UniProtKB-KW"/>
</dbReference>
<dbReference type="EMBL" id="CP002396">
    <property type="protein sequence ID" value="ADU14045.1"/>
    <property type="molecule type" value="Genomic_DNA"/>
</dbReference>
<evidence type="ECO:0000256" key="3">
    <source>
        <dbReference type="ARBA" id="ARBA00023082"/>
    </source>
</evidence>
<comment type="similarity">
    <text evidence="1">Belongs to the sigma-70 factor family. ECF subfamily.</text>
</comment>
<dbReference type="InterPro" id="IPR039425">
    <property type="entry name" value="RNA_pol_sigma-70-like"/>
</dbReference>
<evidence type="ECO:0000313" key="8">
    <source>
        <dbReference type="Proteomes" id="UP000001492"/>
    </source>
</evidence>
<dbReference type="SUPFAM" id="SSF88946">
    <property type="entry name" value="Sigma2 domain of RNA polymerase sigma factors"/>
    <property type="match status" value="1"/>
</dbReference>
<dbReference type="KEGG" id="aex:Astex_2393"/>
<dbReference type="HOGENOM" id="CLU_047691_12_3_5"/>
<dbReference type="GO" id="GO:0003677">
    <property type="term" value="F:DNA binding"/>
    <property type="evidence" value="ECO:0007669"/>
    <property type="project" value="InterPro"/>
</dbReference>
<sequence length="177" mass="19894">MSNSCPATTNPTVAHFDTLVRRLRNPLMRFFTRRTGSSADAEELVQELFVRLLRRQDLLALENVDGYVFETAANLIRDKARRDIVRASDRHDDVTGLSLATDAPSAEDSLVSRQRLARLIKALDTLPPRAQAIVMLRRFEEMSYAEIGKKLGISVSAVEKHMVRAMDALKLIDSLVD</sequence>
<dbReference type="InterPro" id="IPR013324">
    <property type="entry name" value="RNA_pol_sigma_r3/r4-like"/>
</dbReference>
<dbReference type="Gene3D" id="1.10.1740.10">
    <property type="match status" value="1"/>
</dbReference>
<dbReference type="SUPFAM" id="SSF88659">
    <property type="entry name" value="Sigma3 and sigma4 domains of RNA polymerase sigma factors"/>
    <property type="match status" value="1"/>
</dbReference>
<dbReference type="Proteomes" id="UP000001492">
    <property type="component" value="Chromosome 2"/>
</dbReference>
<dbReference type="eggNOG" id="COG1595">
    <property type="taxonomic scope" value="Bacteria"/>
</dbReference>
<accession>E8RUF7</accession>
<evidence type="ECO:0000256" key="2">
    <source>
        <dbReference type="ARBA" id="ARBA00023015"/>
    </source>
</evidence>
<dbReference type="OrthoDB" id="7188614at2"/>
<dbReference type="Pfam" id="PF04542">
    <property type="entry name" value="Sigma70_r2"/>
    <property type="match status" value="1"/>
</dbReference>
<keyword evidence="3" id="KW-0731">Sigma factor</keyword>
<dbReference type="RefSeq" id="WP_013479872.1">
    <property type="nucleotide sequence ID" value="NC_014817.1"/>
</dbReference>
<keyword evidence="4" id="KW-0804">Transcription</keyword>
<name>E8RUF7_ASTEC</name>
<dbReference type="Pfam" id="PF08281">
    <property type="entry name" value="Sigma70_r4_2"/>
    <property type="match status" value="1"/>
</dbReference>
<keyword evidence="8" id="KW-1185">Reference proteome</keyword>
<dbReference type="PANTHER" id="PTHR43133:SF63">
    <property type="entry name" value="RNA POLYMERASE SIGMA FACTOR FECI-RELATED"/>
    <property type="match status" value="1"/>
</dbReference>
<evidence type="ECO:0000256" key="1">
    <source>
        <dbReference type="ARBA" id="ARBA00010641"/>
    </source>
</evidence>
<dbReference type="GO" id="GO:0006352">
    <property type="term" value="P:DNA-templated transcription initiation"/>
    <property type="evidence" value="ECO:0007669"/>
    <property type="project" value="InterPro"/>
</dbReference>
<dbReference type="NCBIfam" id="TIGR02937">
    <property type="entry name" value="sigma70-ECF"/>
    <property type="match status" value="1"/>
</dbReference>
<evidence type="ECO:0000256" key="4">
    <source>
        <dbReference type="ARBA" id="ARBA00023163"/>
    </source>
</evidence>
<evidence type="ECO:0000259" key="6">
    <source>
        <dbReference type="Pfam" id="PF08281"/>
    </source>
</evidence>
<evidence type="ECO:0000313" key="7">
    <source>
        <dbReference type="EMBL" id="ADU14045.1"/>
    </source>
</evidence>
<reference evidence="8" key="1">
    <citation type="submission" date="2010-12" db="EMBL/GenBank/DDBJ databases">
        <title>Complete sequence of chromosome 2 of Asticcacaulis excentricus CB 48.</title>
        <authorList>
            <consortium name="US DOE Joint Genome Institute"/>
            <person name="Lucas S."/>
            <person name="Copeland A."/>
            <person name="Lapidus A."/>
            <person name="Cheng J.-F."/>
            <person name="Bruce D."/>
            <person name="Goodwin L."/>
            <person name="Pitluck S."/>
            <person name="Teshima H."/>
            <person name="Davenport K."/>
            <person name="Detter J.C."/>
            <person name="Han C."/>
            <person name="Tapia R."/>
            <person name="Land M."/>
            <person name="Hauser L."/>
            <person name="Jeffries C."/>
            <person name="Kyrpides N."/>
            <person name="Ivanova N."/>
            <person name="Ovchinnikova G."/>
            <person name="Brun Y.V."/>
            <person name="Woyke T."/>
        </authorList>
    </citation>
    <scope>NUCLEOTIDE SEQUENCE [LARGE SCALE GENOMIC DNA]</scope>
    <source>
        <strain evidence="8">ATCC 15261 / DSM 4724 / KCTC 12464 / NCIMB 9791 / VKM B-1370 / CB 48</strain>
    </source>
</reference>
<feature type="domain" description="RNA polymerase sigma factor 70 region 4 type 2" evidence="6">
    <location>
        <begin position="117"/>
        <end position="169"/>
    </location>
</feature>
<dbReference type="InterPro" id="IPR007627">
    <property type="entry name" value="RNA_pol_sigma70_r2"/>
</dbReference>
<gene>
    <name evidence="7" type="ordered locus">Astex_2393</name>
</gene>
<dbReference type="InterPro" id="IPR014284">
    <property type="entry name" value="RNA_pol_sigma-70_dom"/>
</dbReference>
<dbReference type="InterPro" id="IPR013249">
    <property type="entry name" value="RNA_pol_sigma70_r4_t2"/>
</dbReference>
<dbReference type="Gene3D" id="1.10.10.10">
    <property type="entry name" value="Winged helix-like DNA-binding domain superfamily/Winged helix DNA-binding domain"/>
    <property type="match status" value="1"/>
</dbReference>
<dbReference type="PANTHER" id="PTHR43133">
    <property type="entry name" value="RNA POLYMERASE ECF-TYPE SIGMA FACTO"/>
    <property type="match status" value="1"/>
</dbReference>
<dbReference type="STRING" id="573065.Astex_2393"/>
<dbReference type="InterPro" id="IPR013325">
    <property type="entry name" value="RNA_pol_sigma_r2"/>
</dbReference>
<dbReference type="CDD" id="cd06171">
    <property type="entry name" value="Sigma70_r4"/>
    <property type="match status" value="1"/>
</dbReference>
<dbReference type="InterPro" id="IPR036388">
    <property type="entry name" value="WH-like_DNA-bd_sf"/>
</dbReference>
<proteinExistence type="inferred from homology"/>
<evidence type="ECO:0000259" key="5">
    <source>
        <dbReference type="Pfam" id="PF04542"/>
    </source>
</evidence>
<keyword evidence="2" id="KW-0805">Transcription regulation</keyword>
<dbReference type="AlphaFoldDB" id="E8RUF7"/>
<feature type="domain" description="RNA polymerase sigma-70 region 2" evidence="5">
    <location>
        <begin position="19"/>
        <end position="82"/>
    </location>
</feature>
<organism evidence="7 8">
    <name type="scientific">Asticcacaulis excentricus (strain ATCC 15261 / DSM 4724 / KCTC 12464 / NCIMB 9791 / VKM B-1370 / CB 48)</name>
    <dbReference type="NCBI Taxonomy" id="573065"/>
    <lineage>
        <taxon>Bacteria</taxon>
        <taxon>Pseudomonadati</taxon>
        <taxon>Pseudomonadota</taxon>
        <taxon>Alphaproteobacteria</taxon>
        <taxon>Caulobacterales</taxon>
        <taxon>Caulobacteraceae</taxon>
        <taxon>Asticcacaulis</taxon>
    </lineage>
</organism>
<protein>
    <submittedName>
        <fullName evidence="7">RNA polymerase, sigma-24 subunit, ECF subfamily</fullName>
    </submittedName>
</protein>